<dbReference type="PANTHER" id="PTHR43065">
    <property type="entry name" value="SENSOR HISTIDINE KINASE"/>
    <property type="match status" value="1"/>
</dbReference>
<dbReference type="InterPro" id="IPR000700">
    <property type="entry name" value="PAS-assoc_C"/>
</dbReference>
<keyword evidence="6" id="KW-1185">Reference proteome</keyword>
<feature type="transmembrane region" description="Helical" evidence="1">
    <location>
        <begin position="72"/>
        <end position="93"/>
    </location>
</feature>
<feature type="transmembrane region" description="Helical" evidence="1">
    <location>
        <begin position="12"/>
        <end position="30"/>
    </location>
</feature>
<feature type="transmembrane region" description="Helical" evidence="1">
    <location>
        <begin position="204"/>
        <end position="223"/>
    </location>
</feature>
<evidence type="ECO:0000313" key="6">
    <source>
        <dbReference type="Proteomes" id="UP000007360"/>
    </source>
</evidence>
<dbReference type="SUPFAM" id="SSF55785">
    <property type="entry name" value="PYP-like sensor domain (PAS domain)"/>
    <property type="match status" value="2"/>
</dbReference>
<dbReference type="SMART" id="SM00091">
    <property type="entry name" value="PAS"/>
    <property type="match status" value="2"/>
</dbReference>
<dbReference type="PROSITE" id="PS50109">
    <property type="entry name" value="HIS_KIN"/>
    <property type="match status" value="1"/>
</dbReference>
<dbReference type="PANTHER" id="PTHR43065:SF23">
    <property type="entry name" value="SENSOR HISTIDINE KINASE PDTAS"/>
    <property type="match status" value="1"/>
</dbReference>
<dbReference type="InterPro" id="IPR036890">
    <property type="entry name" value="HATPase_C_sf"/>
</dbReference>
<dbReference type="NCBIfam" id="TIGR00229">
    <property type="entry name" value="sensory_box"/>
    <property type="match status" value="2"/>
</dbReference>
<keyword evidence="5" id="KW-0808">Transferase</keyword>
<dbReference type="PROSITE" id="PS50113">
    <property type="entry name" value="PAC"/>
    <property type="match status" value="1"/>
</dbReference>
<dbReference type="SMART" id="SM00387">
    <property type="entry name" value="HATPase_c"/>
    <property type="match status" value="1"/>
</dbReference>
<feature type="domain" description="PAS" evidence="3">
    <location>
        <begin position="332"/>
        <end position="373"/>
    </location>
</feature>
<dbReference type="Pfam" id="PF07568">
    <property type="entry name" value="HisKA_2"/>
    <property type="match status" value="1"/>
</dbReference>
<sequence length="793" mass="90888">MNNPPLSFKKASYVTIIIVISFIIISLLIQDQSTLKTIFSDLSSPLIEILVISSLFYAAYRSSKQGTHMQIAWTLLGVAILCYAIGDVIWGVLELGYNQNPFPSLADIFYLLFYPFFVMGVYFFPREHFNRLEELKIILEMGIMILTVGLILWIFLIEPNISSREDFLAMIISITYVIGDFILLFAMMRLIYSKFKEEYYSTMLLLGLGIIALIISDCIYSYQNLQGTYISGGLLDTGWIIGMLLVGLASFLHTSGEKYDFYKYIKFLPLAKRSSFITSLPLFCVLIAFVLLFWANNIQPQPHLILIKAGVGIIILMVVFRQLLTEKALVLSEKSYRDLVDNSLVGIYKTNLEGNILFANESLAKIFEFESVEDFQTRKTTALYKNPETRNKFIYKLKKEGKLNQYELEMVSNSGNIINMLISANLTGDIISGMLMDITRRKNTEKALKDNEEKYHTLFESNPNYTMLLNLEGVILDVNSVTAEFIGIAPEKLIGKKLLELGLFPKVDVSFQREKFSQALKGDTVKPFQYKLINKKGEYSWVQSQLVPIKKDGGINSILVIATDITERKKAIDNLKSSVNEKEILIKEIHHRVKNNMQIISSLLSLQSQHLTEDEEVAQDVLKESQNRVKSMAMIHEKLYQSKDFTHIKFEDYIKRLISNLFYSYDTKMEQIKLRVDVEDIDLNMETAIPCGLIISELFSNSLKYAFPEGKSGEIRVSLKKYQDNEQEWNYILTVQDNGIGLPADFDFRNTRTLGLELVNSLTKQIDGTLELDRNHGTTFKITFKELKYKQRL</sequence>
<dbReference type="Pfam" id="PF13426">
    <property type="entry name" value="PAS_9"/>
    <property type="match status" value="1"/>
</dbReference>
<dbReference type="Proteomes" id="UP000007360">
    <property type="component" value="Unassembled WGS sequence"/>
</dbReference>
<dbReference type="Gene3D" id="3.30.565.10">
    <property type="entry name" value="Histidine kinase-like ATPase, C-terminal domain"/>
    <property type="match status" value="1"/>
</dbReference>
<dbReference type="SUPFAM" id="SSF55874">
    <property type="entry name" value="ATPase domain of HSP90 chaperone/DNA topoisomerase II/histidine kinase"/>
    <property type="match status" value="1"/>
</dbReference>
<dbReference type="PROSITE" id="PS50112">
    <property type="entry name" value="PAS"/>
    <property type="match status" value="2"/>
</dbReference>
<feature type="transmembrane region" description="Helical" evidence="1">
    <location>
        <begin position="137"/>
        <end position="156"/>
    </location>
</feature>
<evidence type="ECO:0000259" key="3">
    <source>
        <dbReference type="PROSITE" id="PS50112"/>
    </source>
</evidence>
<dbReference type="InterPro" id="IPR005467">
    <property type="entry name" value="His_kinase_dom"/>
</dbReference>
<dbReference type="RefSeq" id="WP_004030443.1">
    <property type="nucleotide sequence ID" value="NZ_AMPO01000004.1"/>
</dbReference>
<organism evidence="5 6">
    <name type="scientific">Methanobacterium formicicum (strain DSM 3637 / PP1)</name>
    <dbReference type="NCBI Taxonomy" id="1204725"/>
    <lineage>
        <taxon>Archaea</taxon>
        <taxon>Methanobacteriati</taxon>
        <taxon>Methanobacteriota</taxon>
        <taxon>Methanomada group</taxon>
        <taxon>Methanobacteria</taxon>
        <taxon>Methanobacteriales</taxon>
        <taxon>Methanobacteriaceae</taxon>
        <taxon>Methanobacterium</taxon>
    </lineage>
</organism>
<proteinExistence type="predicted"/>
<dbReference type="Pfam" id="PF08448">
    <property type="entry name" value="PAS_4"/>
    <property type="match status" value="1"/>
</dbReference>
<dbReference type="InterPro" id="IPR011495">
    <property type="entry name" value="Sig_transdc_His_kin_sub2_dim/P"/>
</dbReference>
<dbReference type="GO" id="GO:0016301">
    <property type="term" value="F:kinase activity"/>
    <property type="evidence" value="ECO:0007669"/>
    <property type="project" value="UniProtKB-KW"/>
</dbReference>
<keyword evidence="1" id="KW-0812">Transmembrane</keyword>
<reference evidence="5 6" key="1">
    <citation type="journal article" date="2012" name="J. Bacteriol.">
        <title>Draft genome sequence of Methanobacterium formicicum DSM 3637, an archaebacterium isolated from the methane producer amoeba Pelomyxa palustris.</title>
        <authorList>
            <person name="Gutierrez G."/>
        </authorList>
    </citation>
    <scope>NUCLEOTIDE SEQUENCE [LARGE SCALE GENOMIC DNA]</scope>
    <source>
        <strain evidence="6">DSM 3637 / PP1</strain>
    </source>
</reference>
<feature type="transmembrane region" description="Helical" evidence="1">
    <location>
        <begin position="229"/>
        <end position="253"/>
    </location>
</feature>
<feature type="domain" description="Histidine kinase" evidence="2">
    <location>
        <begin position="588"/>
        <end position="788"/>
    </location>
</feature>
<dbReference type="InterPro" id="IPR000014">
    <property type="entry name" value="PAS"/>
</dbReference>
<keyword evidence="5" id="KW-0418">Kinase</keyword>
<evidence type="ECO:0000313" key="5">
    <source>
        <dbReference type="EMBL" id="EKF85995.1"/>
    </source>
</evidence>
<dbReference type="InterPro" id="IPR013656">
    <property type="entry name" value="PAS_4"/>
</dbReference>
<comment type="caution">
    <text evidence="5">The sequence shown here is derived from an EMBL/GenBank/DDBJ whole genome shotgun (WGS) entry which is preliminary data.</text>
</comment>
<accession>K2RT98</accession>
<evidence type="ECO:0000256" key="1">
    <source>
        <dbReference type="SAM" id="Phobius"/>
    </source>
</evidence>
<dbReference type="EMBL" id="AMPO01000004">
    <property type="protein sequence ID" value="EKF85995.1"/>
    <property type="molecule type" value="Genomic_DNA"/>
</dbReference>
<protein>
    <submittedName>
        <fullName evidence="5">Signal transduction histidine kinase</fullName>
    </submittedName>
</protein>
<dbReference type="SMART" id="SM00086">
    <property type="entry name" value="PAC"/>
    <property type="match status" value="2"/>
</dbReference>
<evidence type="ECO:0000259" key="2">
    <source>
        <dbReference type="PROSITE" id="PS50109"/>
    </source>
</evidence>
<feature type="domain" description="PAC" evidence="4">
    <location>
        <begin position="526"/>
        <end position="577"/>
    </location>
</feature>
<feature type="transmembrane region" description="Helical" evidence="1">
    <location>
        <begin position="105"/>
        <end position="125"/>
    </location>
</feature>
<feature type="domain" description="PAS" evidence="3">
    <location>
        <begin position="451"/>
        <end position="523"/>
    </location>
</feature>
<name>K2RT98_METFP</name>
<keyword evidence="1" id="KW-1133">Transmembrane helix</keyword>
<dbReference type="Pfam" id="PF02518">
    <property type="entry name" value="HATPase_c"/>
    <property type="match status" value="1"/>
</dbReference>
<gene>
    <name evidence="5" type="ORF">A994_05896</name>
</gene>
<feature type="transmembrane region" description="Helical" evidence="1">
    <location>
        <begin position="168"/>
        <end position="192"/>
    </location>
</feature>
<dbReference type="InterPro" id="IPR003594">
    <property type="entry name" value="HATPase_dom"/>
</dbReference>
<keyword evidence="1" id="KW-0472">Membrane</keyword>
<dbReference type="InterPro" id="IPR035965">
    <property type="entry name" value="PAS-like_dom_sf"/>
</dbReference>
<evidence type="ECO:0000259" key="4">
    <source>
        <dbReference type="PROSITE" id="PS50113"/>
    </source>
</evidence>
<dbReference type="OrthoDB" id="8127at2157"/>
<dbReference type="InterPro" id="IPR001610">
    <property type="entry name" value="PAC"/>
</dbReference>
<dbReference type="AlphaFoldDB" id="K2RT98"/>
<dbReference type="PATRIC" id="fig|1204725.3.peg.1186"/>
<dbReference type="CDD" id="cd00130">
    <property type="entry name" value="PAS"/>
    <property type="match status" value="1"/>
</dbReference>
<feature type="transmembrane region" description="Helical" evidence="1">
    <location>
        <begin position="42"/>
        <end position="60"/>
    </location>
</feature>
<feature type="transmembrane region" description="Helical" evidence="1">
    <location>
        <begin position="274"/>
        <end position="295"/>
    </location>
</feature>
<dbReference type="Gene3D" id="3.30.450.20">
    <property type="entry name" value="PAS domain"/>
    <property type="match status" value="2"/>
</dbReference>